<evidence type="ECO:0000313" key="3">
    <source>
        <dbReference type="EMBL" id="QHT79731.1"/>
    </source>
</evidence>
<keyword evidence="2" id="KW-1133">Transmembrane helix</keyword>
<keyword evidence="2" id="KW-0472">Membrane</keyword>
<dbReference type="AlphaFoldDB" id="A0A6C0HGI0"/>
<proteinExistence type="predicted"/>
<organism evidence="3">
    <name type="scientific">viral metagenome</name>
    <dbReference type="NCBI Taxonomy" id="1070528"/>
    <lineage>
        <taxon>unclassified sequences</taxon>
        <taxon>metagenomes</taxon>
        <taxon>organismal metagenomes</taxon>
    </lineage>
</organism>
<feature type="transmembrane region" description="Helical" evidence="2">
    <location>
        <begin position="56"/>
        <end position="80"/>
    </location>
</feature>
<evidence type="ECO:0000256" key="1">
    <source>
        <dbReference type="SAM" id="MobiDB-lite"/>
    </source>
</evidence>
<name>A0A6C0HGI0_9ZZZZ</name>
<feature type="transmembrane region" description="Helical" evidence="2">
    <location>
        <begin position="32"/>
        <end position="50"/>
    </location>
</feature>
<reference evidence="3" key="1">
    <citation type="journal article" date="2020" name="Nature">
        <title>Giant virus diversity and host interactions through global metagenomics.</title>
        <authorList>
            <person name="Schulz F."/>
            <person name="Roux S."/>
            <person name="Paez-Espino D."/>
            <person name="Jungbluth S."/>
            <person name="Walsh D.A."/>
            <person name="Denef V.J."/>
            <person name="McMahon K.D."/>
            <person name="Konstantinidis K.T."/>
            <person name="Eloe-Fadrosh E.A."/>
            <person name="Kyrpides N.C."/>
            <person name="Woyke T."/>
        </authorList>
    </citation>
    <scope>NUCLEOTIDE SEQUENCE</scope>
    <source>
        <strain evidence="3">GVMAG-M-3300023184-101</strain>
    </source>
</reference>
<dbReference type="EMBL" id="MN739953">
    <property type="protein sequence ID" value="QHT79731.1"/>
    <property type="molecule type" value="Genomic_DNA"/>
</dbReference>
<evidence type="ECO:0000256" key="2">
    <source>
        <dbReference type="SAM" id="Phobius"/>
    </source>
</evidence>
<feature type="compositionally biased region" description="Polar residues" evidence="1">
    <location>
        <begin position="126"/>
        <end position="140"/>
    </location>
</feature>
<sequence length="185" mass="20768">MLDQLCAPALLYIAFSLTQIIIDIFKNLYNTAFLKFIVMILFTIVLNILCDRGLGIISWFIVFIPFIMMTIITSLLLFVFGLSPSTGSLKYNVTDYPSQRELSHHNSSGYIGQNIVQSLPSHQSYPTAQPYPQTKPTTAINEKEKGKGKGNKVEAFTQHTFMGTDHQLVTPPIQIIPVKNMPKNT</sequence>
<protein>
    <recommendedName>
        <fullName evidence="4">Transmembrane protein</fullName>
    </recommendedName>
</protein>
<keyword evidence="2" id="KW-0812">Transmembrane</keyword>
<feature type="region of interest" description="Disordered" evidence="1">
    <location>
        <begin position="126"/>
        <end position="149"/>
    </location>
</feature>
<feature type="transmembrane region" description="Helical" evidence="2">
    <location>
        <begin position="6"/>
        <end position="25"/>
    </location>
</feature>
<accession>A0A6C0HGI0</accession>
<evidence type="ECO:0008006" key="4">
    <source>
        <dbReference type="Google" id="ProtNLM"/>
    </source>
</evidence>